<feature type="region of interest" description="Disordered" evidence="2">
    <location>
        <begin position="168"/>
        <end position="187"/>
    </location>
</feature>
<comment type="caution">
    <text evidence="5">The sequence shown here is derived from an EMBL/GenBank/DDBJ whole genome shotgun (WGS) entry which is preliminary data.</text>
</comment>
<dbReference type="Gene3D" id="2.180.10.10">
    <property type="entry name" value="RHS repeat-associated core"/>
    <property type="match status" value="1"/>
</dbReference>
<dbReference type="STRING" id="1218591.LEP1GSC199_1655"/>
<dbReference type="PANTHER" id="PTHR32305">
    <property type="match status" value="1"/>
</dbReference>
<organism evidence="5 6">
    <name type="scientific">Leptospira vanthielii serovar Holland str. Waz Holland = ATCC 700522</name>
    <dbReference type="NCBI Taxonomy" id="1218591"/>
    <lineage>
        <taxon>Bacteria</taxon>
        <taxon>Pseudomonadati</taxon>
        <taxon>Spirochaetota</taxon>
        <taxon>Spirochaetia</taxon>
        <taxon>Leptospirales</taxon>
        <taxon>Leptospiraceae</taxon>
        <taxon>Leptospira</taxon>
    </lineage>
</organism>
<dbReference type="InterPro" id="IPR056823">
    <property type="entry name" value="TEN-like_YD-shell"/>
</dbReference>
<dbReference type="AlphaFoldDB" id="N1W5T5"/>
<feature type="domain" description="Teneurin-like YD-shell" evidence="4">
    <location>
        <begin position="194"/>
        <end position="285"/>
    </location>
</feature>
<proteinExistence type="predicted"/>
<dbReference type="NCBIfam" id="TIGR03696">
    <property type="entry name" value="Rhs_assc_core"/>
    <property type="match status" value="1"/>
</dbReference>
<keyword evidence="1" id="KW-0677">Repeat</keyword>
<feature type="compositionally biased region" description="Gly residues" evidence="2">
    <location>
        <begin position="177"/>
        <end position="187"/>
    </location>
</feature>
<dbReference type="EMBL" id="AOGY02000065">
    <property type="protein sequence ID" value="EMY68840.1"/>
    <property type="molecule type" value="Genomic_DNA"/>
</dbReference>
<evidence type="ECO:0000259" key="4">
    <source>
        <dbReference type="Pfam" id="PF25023"/>
    </source>
</evidence>
<sequence length="491" mass="55095">MVAQYSRGDAILLNQMASNDWLVNPFCKDVNIDCDTYWKNRVGFFFIKTLEDTNVYVDGKLTEGHRALPWVALLGFLFWVVYQTKDQTEDANDHNVEKTSDDFVGISLLPSFTNRIQKQIPRYGTALLVVVFSFTTTAGCFPLLLGGGEAESGTPIWLLGLGNGIPADTQSVADEPGQGGSGGGGTSTGNARVEGMYFFHPDHLGSITMITDGHGNVLAGGERGGKSHITYKPYGEIFRTDSYGPDITKFKYTGQEEDQESGLYYYKARYYDASLGRFVSNDGQVFPDKEQGMNRMMYVDGNPLKWADRSGNRISQSLIFGLLGYILAPEGKKIEGFLTGYSIGKKKDLARHNNDIDKNLRGILGKSDFRFEHLKRSDFGKSLNQMYKEAVHGDIGNWITERYTEIRYWVPKRKRLSRTDMNERQKKLAQENIFNWLVVTSILRTCRVANCAYNWTPSIPESGCNEFVCTDSNGSHCKPELYNSSENKCGK</sequence>
<keyword evidence="3" id="KW-1133">Transmembrane helix</keyword>
<evidence type="ECO:0000256" key="2">
    <source>
        <dbReference type="SAM" id="MobiDB-lite"/>
    </source>
</evidence>
<dbReference type="Pfam" id="PF25023">
    <property type="entry name" value="TEN_YD-shell"/>
    <property type="match status" value="1"/>
</dbReference>
<dbReference type="Proteomes" id="UP000012227">
    <property type="component" value="Unassembled WGS sequence"/>
</dbReference>
<dbReference type="PANTHER" id="PTHR32305:SF15">
    <property type="entry name" value="PROTEIN RHSA-RELATED"/>
    <property type="match status" value="1"/>
</dbReference>
<dbReference type="InterPro" id="IPR022385">
    <property type="entry name" value="Rhs_assc_core"/>
</dbReference>
<gene>
    <name evidence="5" type="ORF">LEP1GSC199_1655</name>
</gene>
<feature type="transmembrane region" description="Helical" evidence="3">
    <location>
        <begin position="123"/>
        <end position="145"/>
    </location>
</feature>
<evidence type="ECO:0000313" key="5">
    <source>
        <dbReference type="EMBL" id="EMY68840.1"/>
    </source>
</evidence>
<accession>N1W5T5</accession>
<evidence type="ECO:0000313" key="6">
    <source>
        <dbReference type="Proteomes" id="UP000012227"/>
    </source>
</evidence>
<keyword evidence="3" id="KW-0812">Transmembrane</keyword>
<keyword evidence="3" id="KW-0472">Membrane</keyword>
<reference evidence="5 6" key="1">
    <citation type="submission" date="2013-03" db="EMBL/GenBank/DDBJ databases">
        <authorList>
            <person name="Harkins D.M."/>
            <person name="Durkin A.S."/>
            <person name="Brinkac L.M."/>
            <person name="Haft D.H."/>
            <person name="Selengut J.D."/>
            <person name="Sanka R."/>
            <person name="DePew J."/>
            <person name="Purushe J."/>
            <person name="Galloway R.L."/>
            <person name="Vinetz J.M."/>
            <person name="Sutton G.G."/>
            <person name="Nierman W.C."/>
            <person name="Fouts D.E."/>
        </authorList>
    </citation>
    <scope>NUCLEOTIDE SEQUENCE [LARGE SCALE GENOMIC DNA]</scope>
    <source>
        <strain evidence="5 6">Waz Holland</strain>
    </source>
</reference>
<protein>
    <submittedName>
        <fullName evidence="5">RHS repeat-associated core domain protein</fullName>
    </submittedName>
</protein>
<dbReference type="InterPro" id="IPR050708">
    <property type="entry name" value="T6SS_VgrG/RHS"/>
</dbReference>
<name>N1W5T5_9LEPT</name>
<evidence type="ECO:0000256" key="1">
    <source>
        <dbReference type="ARBA" id="ARBA00022737"/>
    </source>
</evidence>
<evidence type="ECO:0000256" key="3">
    <source>
        <dbReference type="SAM" id="Phobius"/>
    </source>
</evidence>